<evidence type="ECO:0000313" key="2">
    <source>
        <dbReference type="Proteomes" id="UP000568664"/>
    </source>
</evidence>
<evidence type="ECO:0000313" key="1">
    <source>
        <dbReference type="EMBL" id="NMP33111.1"/>
    </source>
</evidence>
<dbReference type="Gene3D" id="6.10.280.50">
    <property type="match status" value="1"/>
</dbReference>
<dbReference type="EMBL" id="JABBXH010000006">
    <property type="protein sequence ID" value="NMP33111.1"/>
    <property type="molecule type" value="Genomic_DNA"/>
</dbReference>
<comment type="caution">
    <text evidence="1">The sequence shown here is derived from an EMBL/GenBank/DDBJ whole genome shotgun (WGS) entry which is preliminary data.</text>
</comment>
<accession>A0A7Y0Q8D4</accession>
<dbReference type="RefSeq" id="WP_169076426.1">
    <property type="nucleotide sequence ID" value="NZ_JABBXH010000006.1"/>
</dbReference>
<protein>
    <submittedName>
        <fullName evidence="1">YdcH family protein</fullName>
    </submittedName>
</protein>
<sequence>MLNEKHDLHHEFPEYKEAIHHLKMNDNHFARLFKEYHELDHEVIRIEQGVENTSDEYLEQQKKQRLHLKDSLFAMLKKHEG</sequence>
<proteinExistence type="predicted"/>
<name>A0A7Y0Q8D4_9GAMM</name>
<dbReference type="AlphaFoldDB" id="A0A7Y0Q8D4"/>
<organism evidence="1 2">
    <name type="scientific">Thalassotalea algicola</name>
    <dbReference type="NCBI Taxonomy" id="2716224"/>
    <lineage>
        <taxon>Bacteria</taxon>
        <taxon>Pseudomonadati</taxon>
        <taxon>Pseudomonadota</taxon>
        <taxon>Gammaproteobacteria</taxon>
        <taxon>Alteromonadales</taxon>
        <taxon>Colwelliaceae</taxon>
        <taxon>Thalassotalea</taxon>
    </lineage>
</organism>
<dbReference type="InterPro" id="IPR007420">
    <property type="entry name" value="DUF465"/>
</dbReference>
<dbReference type="InterPro" id="IPR038444">
    <property type="entry name" value="DUF465_sf"/>
</dbReference>
<dbReference type="Proteomes" id="UP000568664">
    <property type="component" value="Unassembled WGS sequence"/>
</dbReference>
<dbReference type="Pfam" id="PF04325">
    <property type="entry name" value="DUF465"/>
    <property type="match status" value="1"/>
</dbReference>
<reference evidence="1 2" key="1">
    <citation type="submission" date="2020-04" db="EMBL/GenBank/DDBJ databases">
        <title>Thalassotalea sp. M1531, isolated from the surface of marine red alga.</title>
        <authorList>
            <person name="Pang L."/>
            <person name="Lu D.-C."/>
        </authorList>
    </citation>
    <scope>NUCLEOTIDE SEQUENCE [LARGE SCALE GENOMIC DNA]</scope>
    <source>
        <strain evidence="1 2">M1531</strain>
    </source>
</reference>
<keyword evidence="2" id="KW-1185">Reference proteome</keyword>
<gene>
    <name evidence="1" type="ORF">HII17_16250</name>
</gene>